<dbReference type="InterPro" id="IPR000515">
    <property type="entry name" value="MetI-like"/>
</dbReference>
<evidence type="ECO:0000256" key="6">
    <source>
        <dbReference type="ARBA" id="ARBA00022989"/>
    </source>
</evidence>
<feature type="transmembrane region" description="Helical" evidence="8">
    <location>
        <begin position="290"/>
        <end position="316"/>
    </location>
</feature>
<feature type="transmembrane region" description="Helical" evidence="8">
    <location>
        <begin position="446"/>
        <end position="469"/>
    </location>
</feature>
<keyword evidence="5 8" id="KW-0812">Transmembrane</keyword>
<feature type="transmembrane region" description="Helical" evidence="8">
    <location>
        <begin position="401"/>
        <end position="425"/>
    </location>
</feature>
<dbReference type="SUPFAM" id="SSF161098">
    <property type="entry name" value="MetI-like"/>
    <property type="match status" value="2"/>
</dbReference>
<evidence type="ECO:0000256" key="3">
    <source>
        <dbReference type="ARBA" id="ARBA00022475"/>
    </source>
</evidence>
<dbReference type="GO" id="GO:0055085">
    <property type="term" value="P:transmembrane transport"/>
    <property type="evidence" value="ECO:0007669"/>
    <property type="project" value="InterPro"/>
</dbReference>
<dbReference type="EMBL" id="CP046147">
    <property type="protein sequence ID" value="WFG40819.1"/>
    <property type="molecule type" value="Genomic_DNA"/>
</dbReference>
<name>A0AAJ6CW38_9CHLR</name>
<dbReference type="Pfam" id="PF00528">
    <property type="entry name" value="BPD_transp_1"/>
    <property type="match status" value="2"/>
</dbReference>
<keyword evidence="12" id="KW-1185">Reference proteome</keyword>
<dbReference type="GO" id="GO:0005886">
    <property type="term" value="C:plasma membrane"/>
    <property type="evidence" value="ECO:0007669"/>
    <property type="project" value="UniProtKB-SubCell"/>
</dbReference>
<dbReference type="Proteomes" id="UP001219901">
    <property type="component" value="Chromosome"/>
</dbReference>
<comment type="similarity">
    <text evidence="8">Belongs to the binding-protein-dependent transport system permease family.</text>
</comment>
<dbReference type="Proteomes" id="UP001321249">
    <property type="component" value="Unassembled WGS sequence"/>
</dbReference>
<feature type="transmembrane region" description="Helical" evidence="8">
    <location>
        <begin position="500"/>
        <end position="524"/>
    </location>
</feature>
<feature type="transmembrane region" description="Helical" evidence="8">
    <location>
        <begin position="240"/>
        <end position="258"/>
    </location>
</feature>
<keyword evidence="3" id="KW-1003">Cell membrane</keyword>
<dbReference type="PANTHER" id="PTHR43357:SF3">
    <property type="entry name" value="FE(3+)-TRANSPORT SYSTEM PERMEASE PROTEIN FBPB 2"/>
    <property type="match status" value="1"/>
</dbReference>
<feature type="domain" description="ABC transmembrane type-1" evidence="9">
    <location>
        <begin position="59"/>
        <end position="258"/>
    </location>
</feature>
<evidence type="ECO:0000256" key="8">
    <source>
        <dbReference type="RuleBase" id="RU363032"/>
    </source>
</evidence>
<keyword evidence="4" id="KW-0997">Cell inner membrane</keyword>
<accession>A0AAJ6CW38</accession>
<feature type="transmembrane region" description="Helical" evidence="8">
    <location>
        <begin position="94"/>
        <end position="119"/>
    </location>
</feature>
<dbReference type="EMBL" id="WMBE01000006">
    <property type="protein sequence ID" value="MDG0868072.1"/>
    <property type="molecule type" value="Genomic_DNA"/>
</dbReference>
<gene>
    <name evidence="10" type="ORF">GKO46_13480</name>
    <name evidence="11" type="ORF">GKO48_12470</name>
</gene>
<keyword evidence="2 8" id="KW-0813">Transport</keyword>
<feature type="transmembrane region" description="Helical" evidence="8">
    <location>
        <begin position="15"/>
        <end position="37"/>
    </location>
</feature>
<dbReference type="AlphaFoldDB" id="A0AAJ6CW38"/>
<feature type="transmembrane region" description="Helical" evidence="8">
    <location>
        <begin position="57"/>
        <end position="82"/>
    </location>
</feature>
<dbReference type="PROSITE" id="PS50928">
    <property type="entry name" value="ABC_TM1"/>
    <property type="match status" value="2"/>
</dbReference>
<feature type="transmembrane region" description="Helical" evidence="8">
    <location>
        <begin position="198"/>
        <end position="220"/>
    </location>
</feature>
<reference evidence="12 13" key="1">
    <citation type="submission" date="2019-11" db="EMBL/GenBank/DDBJ databases">
        <authorList>
            <person name="Cho J.-C."/>
        </authorList>
    </citation>
    <scope>NUCLEOTIDE SEQUENCE [LARGE SCALE GENOMIC DNA]</scope>
    <source>
        <strain evidence="11 12">JH1073</strain>
        <strain evidence="10 13">JH702</strain>
    </source>
</reference>
<evidence type="ECO:0000313" key="10">
    <source>
        <dbReference type="EMBL" id="MDG0868072.1"/>
    </source>
</evidence>
<dbReference type="Gene3D" id="1.10.3720.10">
    <property type="entry name" value="MetI-like"/>
    <property type="match status" value="2"/>
</dbReference>
<evidence type="ECO:0000256" key="1">
    <source>
        <dbReference type="ARBA" id="ARBA00004429"/>
    </source>
</evidence>
<evidence type="ECO:0000256" key="7">
    <source>
        <dbReference type="ARBA" id="ARBA00023136"/>
    </source>
</evidence>
<evidence type="ECO:0000313" key="12">
    <source>
        <dbReference type="Proteomes" id="UP001219901"/>
    </source>
</evidence>
<dbReference type="PANTHER" id="PTHR43357">
    <property type="entry name" value="INNER MEMBRANE ABC TRANSPORTER PERMEASE PROTEIN YDCV"/>
    <property type="match status" value="1"/>
</dbReference>
<keyword evidence="6 8" id="KW-1133">Transmembrane helix</keyword>
<evidence type="ECO:0000313" key="13">
    <source>
        <dbReference type="Proteomes" id="UP001321249"/>
    </source>
</evidence>
<evidence type="ECO:0000256" key="4">
    <source>
        <dbReference type="ARBA" id="ARBA00022519"/>
    </source>
</evidence>
<dbReference type="CDD" id="cd06261">
    <property type="entry name" value="TM_PBP2"/>
    <property type="match status" value="2"/>
</dbReference>
<feature type="transmembrane region" description="Helical" evidence="8">
    <location>
        <begin position="336"/>
        <end position="360"/>
    </location>
</feature>
<feature type="domain" description="ABC transmembrane type-1" evidence="9">
    <location>
        <begin position="332"/>
        <end position="522"/>
    </location>
</feature>
<reference evidence="11" key="2">
    <citation type="journal article" date="2023" name="Nat. Commun.">
        <title>Cultivation of marine bacteria of the SAR202 clade.</title>
        <authorList>
            <person name="Lim Y."/>
            <person name="Seo J.H."/>
            <person name="Giovannoni S.J."/>
            <person name="Kang I."/>
            <person name="Cho J.C."/>
        </authorList>
    </citation>
    <scope>NUCLEOTIDE SEQUENCE</scope>
    <source>
        <strain evidence="11">JH1073</strain>
    </source>
</reference>
<feature type="transmembrane region" description="Helical" evidence="8">
    <location>
        <begin position="372"/>
        <end position="395"/>
    </location>
</feature>
<feature type="transmembrane region" description="Helical" evidence="8">
    <location>
        <begin position="139"/>
        <end position="159"/>
    </location>
</feature>
<dbReference type="InterPro" id="IPR035906">
    <property type="entry name" value="MetI-like_sf"/>
</dbReference>
<keyword evidence="7 8" id="KW-0472">Membrane</keyword>
<reference evidence="12" key="3">
    <citation type="submission" date="2023-06" db="EMBL/GenBank/DDBJ databases">
        <title>Pangenomics reveal diversification of enzyme families and niche specialization in globally abundant SAR202 bacteria.</title>
        <authorList>
            <person name="Saw J.H.W."/>
        </authorList>
    </citation>
    <scope>NUCLEOTIDE SEQUENCE [LARGE SCALE GENOMIC DNA]</scope>
    <source>
        <strain evidence="12">JH1073</strain>
    </source>
</reference>
<protein>
    <submittedName>
        <fullName evidence="11">ABC transporter permease subunit</fullName>
    </submittedName>
</protein>
<evidence type="ECO:0000313" key="11">
    <source>
        <dbReference type="EMBL" id="WFG40819.1"/>
    </source>
</evidence>
<comment type="subcellular location">
    <subcellularLocation>
        <location evidence="1">Cell inner membrane</location>
        <topology evidence="1">Multi-pass membrane protein</topology>
    </subcellularLocation>
    <subcellularLocation>
        <location evidence="8">Cell membrane</location>
        <topology evidence="8">Multi-pass membrane protein</topology>
    </subcellularLocation>
</comment>
<organism evidence="11 12">
    <name type="scientific">Candidatus Lucifugimonas marina</name>
    <dbReference type="NCBI Taxonomy" id="3038979"/>
    <lineage>
        <taxon>Bacteria</taxon>
        <taxon>Bacillati</taxon>
        <taxon>Chloroflexota</taxon>
        <taxon>Dehalococcoidia</taxon>
        <taxon>SAR202 cluster</taxon>
        <taxon>Candidatus Lucifugimonadales</taxon>
        <taxon>Candidatus Lucifugimonadaceae</taxon>
        <taxon>Candidatus Lucifugimonas</taxon>
    </lineage>
</organism>
<sequence length="545" mass="58354">MSTGWKSTDGKRPPAFLVASAAAVALAALIPVVYLLVRSVSAGSDWVDIIWRANTAAVFGRTFLLIALVTIISVSVAVPVAWLTVKSNIPLRKVLSVASVLPLVMPSFVMATTVIEMYSPKGVLQGWLSVFGVERLPDIYGLGGATLVLVLMTYPYVLLTVRGALRRMDPALEEAARAMGYGPVHTFRAVTLPMLRPAIAGGSLLVALYTLSDFGGVALLRYQTFTSTIMIQYQSSIDRTLAAVLSLVLVVIAVLLLLGEGFTRGRGAYHRSTVGAVRVSRRFDLGRWRWVGAAGVGVPVMIGLIIPVGVLVHWLVRGLLNDQELLPLLIPARNSLYISLLAALATVLAALPVAILAVRFQSRLSRFFERSIYIGFGLPGVVVALSLVFFGINVARPLYQSIWLLIFAYAVLFLPASVGALRSSLLQVSPRVEEAAQSLGRSQWRVIFSVTVPLVMPGAFAGGAMVFLLTMKELPATLILSPIGYRTLSASIWSAASEAFFAKTAAAALLLVLVAGVPTAYLTLRGHGDKADASDRSNEIGEPTR</sequence>
<proteinExistence type="inferred from homology"/>
<evidence type="ECO:0000256" key="2">
    <source>
        <dbReference type="ARBA" id="ARBA00022448"/>
    </source>
</evidence>
<evidence type="ECO:0000256" key="5">
    <source>
        <dbReference type="ARBA" id="ARBA00022692"/>
    </source>
</evidence>
<evidence type="ECO:0000259" key="9">
    <source>
        <dbReference type="PROSITE" id="PS50928"/>
    </source>
</evidence>